<dbReference type="SUPFAM" id="SSF46689">
    <property type="entry name" value="Homeodomain-like"/>
    <property type="match status" value="1"/>
</dbReference>
<dbReference type="InterPro" id="IPR009057">
    <property type="entry name" value="Homeodomain-like_sf"/>
</dbReference>
<dbReference type="PRINTS" id="PR00455">
    <property type="entry name" value="HTHTETR"/>
</dbReference>
<dbReference type="Pfam" id="PF00440">
    <property type="entry name" value="TetR_N"/>
    <property type="match status" value="1"/>
</dbReference>
<gene>
    <name evidence="4" type="ORF">HLB23_13635</name>
</gene>
<proteinExistence type="predicted"/>
<reference evidence="4 5" key="1">
    <citation type="submission" date="2020-05" db="EMBL/GenBank/DDBJ databases">
        <title>MicrobeNet Type strains.</title>
        <authorList>
            <person name="Nicholson A.C."/>
        </authorList>
    </citation>
    <scope>NUCLEOTIDE SEQUENCE [LARGE SCALE GENOMIC DNA]</scope>
    <source>
        <strain evidence="4 5">JCM 3224</strain>
    </source>
</reference>
<dbReference type="InterPro" id="IPR050109">
    <property type="entry name" value="HTH-type_TetR-like_transc_reg"/>
</dbReference>
<comment type="caution">
    <text evidence="4">The sequence shown here is derived from an EMBL/GenBank/DDBJ whole genome shotgun (WGS) entry which is preliminary data.</text>
</comment>
<evidence type="ECO:0000313" key="5">
    <source>
        <dbReference type="Proteomes" id="UP000586827"/>
    </source>
</evidence>
<dbReference type="AlphaFoldDB" id="A0A849BWF1"/>
<dbReference type="Proteomes" id="UP000586827">
    <property type="component" value="Unassembled WGS sequence"/>
</dbReference>
<name>A0A849BWF1_9NOCA</name>
<dbReference type="InterPro" id="IPR001647">
    <property type="entry name" value="HTH_TetR"/>
</dbReference>
<feature type="domain" description="HTH tetR-type" evidence="3">
    <location>
        <begin position="14"/>
        <end position="74"/>
    </location>
</feature>
<protein>
    <submittedName>
        <fullName evidence="4">TetR/AcrR family transcriptional regulator</fullName>
    </submittedName>
</protein>
<feature type="DNA-binding region" description="H-T-H motif" evidence="2">
    <location>
        <begin position="37"/>
        <end position="56"/>
    </location>
</feature>
<sequence length="200" mass="21778">MALGRPLRTTASPEQQGQHILEAGYSEFSAVGIRRANMELIAQRAGISRSTLYRRFPSKEALLFSVVSETSTSMMSRLATESKADTAKESLVRATVTAVRYSREDALIRQLVSSDPELFSGFFGFTNPGMDTVLDSITHVGATLLQESGAEMPFDDLRMAVEVAVRVTTSILAVPSSSVDMTDDESVRKFASTFLAPAVW</sequence>
<dbReference type="RefSeq" id="WP_067523339.1">
    <property type="nucleotide sequence ID" value="NZ_JABELX010000004.1"/>
</dbReference>
<dbReference type="Gene3D" id="1.10.357.10">
    <property type="entry name" value="Tetracycline Repressor, domain 2"/>
    <property type="match status" value="1"/>
</dbReference>
<dbReference type="PROSITE" id="PS50977">
    <property type="entry name" value="HTH_TETR_2"/>
    <property type="match status" value="1"/>
</dbReference>
<evidence type="ECO:0000259" key="3">
    <source>
        <dbReference type="PROSITE" id="PS50977"/>
    </source>
</evidence>
<dbReference type="GO" id="GO:0003700">
    <property type="term" value="F:DNA-binding transcription factor activity"/>
    <property type="evidence" value="ECO:0007669"/>
    <property type="project" value="TreeGrafter"/>
</dbReference>
<accession>A0A849BWF1</accession>
<organism evidence="4 5">
    <name type="scientific">Nocardia uniformis</name>
    <dbReference type="NCBI Taxonomy" id="53432"/>
    <lineage>
        <taxon>Bacteria</taxon>
        <taxon>Bacillati</taxon>
        <taxon>Actinomycetota</taxon>
        <taxon>Actinomycetes</taxon>
        <taxon>Mycobacteriales</taxon>
        <taxon>Nocardiaceae</taxon>
        <taxon>Nocardia</taxon>
    </lineage>
</organism>
<dbReference type="EMBL" id="JABELX010000004">
    <property type="protein sequence ID" value="NNH70892.1"/>
    <property type="molecule type" value="Genomic_DNA"/>
</dbReference>
<keyword evidence="5" id="KW-1185">Reference proteome</keyword>
<evidence type="ECO:0000256" key="2">
    <source>
        <dbReference type="PROSITE-ProRule" id="PRU00335"/>
    </source>
</evidence>
<keyword evidence="1 2" id="KW-0238">DNA-binding</keyword>
<dbReference type="GO" id="GO:0000976">
    <property type="term" value="F:transcription cis-regulatory region binding"/>
    <property type="evidence" value="ECO:0007669"/>
    <property type="project" value="TreeGrafter"/>
</dbReference>
<dbReference type="PANTHER" id="PTHR30055">
    <property type="entry name" value="HTH-TYPE TRANSCRIPTIONAL REGULATOR RUTR"/>
    <property type="match status" value="1"/>
</dbReference>
<dbReference type="PANTHER" id="PTHR30055:SF226">
    <property type="entry name" value="HTH-TYPE TRANSCRIPTIONAL REGULATOR PKSA"/>
    <property type="match status" value="1"/>
</dbReference>
<evidence type="ECO:0000313" key="4">
    <source>
        <dbReference type="EMBL" id="NNH70892.1"/>
    </source>
</evidence>
<evidence type="ECO:0000256" key="1">
    <source>
        <dbReference type="ARBA" id="ARBA00023125"/>
    </source>
</evidence>